<dbReference type="InterPro" id="IPR051317">
    <property type="entry name" value="Gfo/Idh/MocA_oxidoreduct"/>
</dbReference>
<dbReference type="PANTHER" id="PTHR43708:SF5">
    <property type="entry name" value="CONSERVED EXPRESSED OXIDOREDUCTASE (EUROFUNG)-RELATED"/>
    <property type="match status" value="1"/>
</dbReference>
<comment type="similarity">
    <text evidence="1">Belongs to the Gfo/Idh/MocA family.</text>
</comment>
<dbReference type="InterPro" id="IPR000683">
    <property type="entry name" value="Gfo/Idh/MocA-like_OxRdtase_N"/>
</dbReference>
<evidence type="ECO:0000259" key="4">
    <source>
        <dbReference type="Pfam" id="PF22725"/>
    </source>
</evidence>
<dbReference type="Gene3D" id="3.40.50.720">
    <property type="entry name" value="NAD(P)-binding Rossmann-like Domain"/>
    <property type="match status" value="1"/>
</dbReference>
<dbReference type="InterPro" id="IPR055170">
    <property type="entry name" value="GFO_IDH_MocA-like_dom"/>
</dbReference>
<dbReference type="Pfam" id="PF22725">
    <property type="entry name" value="GFO_IDH_MocA_C3"/>
    <property type="match status" value="1"/>
</dbReference>
<dbReference type="EMBL" id="QKLW01000006">
    <property type="protein sequence ID" value="PYF80374.1"/>
    <property type="molecule type" value="Genomic_DNA"/>
</dbReference>
<dbReference type="GO" id="GO:0016491">
    <property type="term" value="F:oxidoreductase activity"/>
    <property type="evidence" value="ECO:0007669"/>
    <property type="project" value="UniProtKB-KW"/>
</dbReference>
<evidence type="ECO:0000256" key="1">
    <source>
        <dbReference type="ARBA" id="ARBA00010928"/>
    </source>
</evidence>
<comment type="caution">
    <text evidence="5">The sequence shown here is derived from an EMBL/GenBank/DDBJ whole genome shotgun (WGS) entry which is preliminary data.</text>
</comment>
<dbReference type="RefSeq" id="WP_110576179.1">
    <property type="nucleotide sequence ID" value="NZ_QKLW01000006.1"/>
</dbReference>
<dbReference type="Gene3D" id="3.30.360.10">
    <property type="entry name" value="Dihydrodipicolinate Reductase, domain 2"/>
    <property type="match status" value="1"/>
</dbReference>
<evidence type="ECO:0000313" key="5">
    <source>
        <dbReference type="EMBL" id="PYF80374.1"/>
    </source>
</evidence>
<dbReference type="Pfam" id="PF01408">
    <property type="entry name" value="GFO_IDH_MocA"/>
    <property type="match status" value="1"/>
</dbReference>
<gene>
    <name evidence="5" type="ORF">DFP75_10615</name>
</gene>
<dbReference type="PANTHER" id="PTHR43708">
    <property type="entry name" value="CONSERVED EXPRESSED OXIDOREDUCTASE (EUROFUNG)"/>
    <property type="match status" value="1"/>
</dbReference>
<sequence length="357" mass="39811">MAIRVGLIGFGLSGRVFHAPFVMNDPDMTMTYVCSSKADEVRAVLPDVSVVSSAEAVFAASDVDLVVITTPNSLHFDQAKKALENGKHVLLEKPSVTSLSQIEALCALAKQKSLVFCVYQNRRFDGDFLRLKALIESGELGALKHLDSRFDRFRPAAQARWREEPGIGSGIFWDLGPHILDQALCLFGPPKWLHASIDKLREGSQTHDWFEVELGYDDKRVRLASTPFEAGEMRRFNARFTKGSWQCVGLDPQEEALRAGQMPWDADFPSQATQQRNTRFVAHSQDDIERVQEDPTQGDYVAFYAKLRDAILGKGEAPVAMEQACQLIYLICLAEQSAESGQRMSWGYTPNFSVSSN</sequence>
<dbReference type="GO" id="GO:0000166">
    <property type="term" value="F:nucleotide binding"/>
    <property type="evidence" value="ECO:0007669"/>
    <property type="project" value="InterPro"/>
</dbReference>
<feature type="domain" description="Gfo/Idh/MocA-like oxidoreductase N-terminal" evidence="3">
    <location>
        <begin position="3"/>
        <end position="119"/>
    </location>
</feature>
<evidence type="ECO:0000259" key="3">
    <source>
        <dbReference type="Pfam" id="PF01408"/>
    </source>
</evidence>
<accession>A0A318UVF6</accession>
<evidence type="ECO:0000256" key="2">
    <source>
        <dbReference type="ARBA" id="ARBA00023002"/>
    </source>
</evidence>
<organism evidence="5 6">
    <name type="scientific">Marinomonas alcarazii</name>
    <dbReference type="NCBI Taxonomy" id="491949"/>
    <lineage>
        <taxon>Bacteria</taxon>
        <taxon>Pseudomonadati</taxon>
        <taxon>Pseudomonadota</taxon>
        <taxon>Gammaproteobacteria</taxon>
        <taxon>Oceanospirillales</taxon>
        <taxon>Oceanospirillaceae</taxon>
        <taxon>Marinomonas</taxon>
    </lineage>
</organism>
<evidence type="ECO:0000313" key="6">
    <source>
        <dbReference type="Proteomes" id="UP000247551"/>
    </source>
</evidence>
<reference evidence="5 6" key="1">
    <citation type="submission" date="2018-06" db="EMBL/GenBank/DDBJ databases">
        <title>Genomic Encyclopedia of Type Strains, Phase III (KMG-III): the genomes of soil and plant-associated and newly described type strains.</title>
        <authorList>
            <person name="Whitman W."/>
        </authorList>
    </citation>
    <scope>NUCLEOTIDE SEQUENCE [LARGE SCALE GENOMIC DNA]</scope>
    <source>
        <strain evidence="5 6">CECT 7730</strain>
    </source>
</reference>
<dbReference type="Proteomes" id="UP000247551">
    <property type="component" value="Unassembled WGS sequence"/>
</dbReference>
<keyword evidence="6" id="KW-1185">Reference proteome</keyword>
<dbReference type="SUPFAM" id="SSF51735">
    <property type="entry name" value="NAD(P)-binding Rossmann-fold domains"/>
    <property type="match status" value="1"/>
</dbReference>
<dbReference type="InterPro" id="IPR036291">
    <property type="entry name" value="NAD(P)-bd_dom_sf"/>
</dbReference>
<name>A0A318UVF6_9GAMM</name>
<keyword evidence="2" id="KW-0560">Oxidoreductase</keyword>
<dbReference type="AlphaFoldDB" id="A0A318UVF6"/>
<proteinExistence type="inferred from homology"/>
<dbReference type="NCBIfam" id="NF008607">
    <property type="entry name" value="PRK11579.1"/>
    <property type="match status" value="1"/>
</dbReference>
<protein>
    <submittedName>
        <fullName evidence="5">Putative dehydrogenase</fullName>
    </submittedName>
</protein>
<feature type="domain" description="GFO/IDH/MocA-like oxidoreductase" evidence="4">
    <location>
        <begin position="128"/>
        <end position="244"/>
    </location>
</feature>
<dbReference type="SUPFAM" id="SSF55347">
    <property type="entry name" value="Glyceraldehyde-3-phosphate dehydrogenase-like, C-terminal domain"/>
    <property type="match status" value="1"/>
</dbReference>